<evidence type="ECO:0000313" key="1">
    <source>
        <dbReference type="EMBL" id="MBJ7603099.1"/>
    </source>
</evidence>
<dbReference type="Pfam" id="PF19927">
    <property type="entry name" value="DUF6390"/>
    <property type="match status" value="1"/>
</dbReference>
<protein>
    <submittedName>
        <fullName evidence="1">Uncharacterized protein</fullName>
    </submittedName>
</protein>
<dbReference type="InterPro" id="IPR045660">
    <property type="entry name" value="DUF6390"/>
</dbReference>
<name>A0A934KAS6_9BACT</name>
<proteinExistence type="predicted"/>
<sequence length="260" mass="29088">MISADSRPAGAGGGVNAKGALLFGRYAFPPNQLGYCGPEDNQALLEYVSTRTVDKGLLELERRFEGAYPYLCLIAQANQIADPFDERVVEAYWIGNGLLERVDAPSFYDSLNKRFRPRMKAADFQWLAGKLELSARPHHNFHVFDIYTRGGLMRDERATIALKPMDSCRISWGRVVEVGSSELKVERQPIVLESGKLTLGHSENRTVKRQLNGLGFVDRVEVGATVSIHWDWACEVLNERRSGRLSAATLKYLTIANQTI</sequence>
<dbReference type="Proteomes" id="UP000620075">
    <property type="component" value="Unassembled WGS sequence"/>
</dbReference>
<accession>A0A934KAS6</accession>
<dbReference type="RefSeq" id="WP_338178527.1">
    <property type="nucleotide sequence ID" value="NZ_JAEKNQ010000031.1"/>
</dbReference>
<evidence type="ECO:0000313" key="2">
    <source>
        <dbReference type="Proteomes" id="UP000620075"/>
    </source>
</evidence>
<dbReference type="AlphaFoldDB" id="A0A934KAS6"/>
<reference evidence="1 2" key="1">
    <citation type="submission" date="2020-10" db="EMBL/GenBank/DDBJ databases">
        <title>Ca. Dormibacterota MAGs.</title>
        <authorList>
            <person name="Montgomery K."/>
        </authorList>
    </citation>
    <scope>NUCLEOTIDE SEQUENCE [LARGE SCALE GENOMIC DNA]</scope>
    <source>
        <strain evidence="1">SC8811_S16_3</strain>
    </source>
</reference>
<dbReference type="EMBL" id="JAEKNQ010000031">
    <property type="protein sequence ID" value="MBJ7603099.1"/>
    <property type="molecule type" value="Genomic_DNA"/>
</dbReference>
<organism evidence="1 2">
    <name type="scientific">Candidatus Dormiibacter inghamiae</name>
    <dbReference type="NCBI Taxonomy" id="3127013"/>
    <lineage>
        <taxon>Bacteria</taxon>
        <taxon>Bacillati</taxon>
        <taxon>Candidatus Dormiibacterota</taxon>
        <taxon>Candidatus Dormibacteria</taxon>
        <taxon>Candidatus Dormibacterales</taxon>
        <taxon>Candidatus Dormibacteraceae</taxon>
        <taxon>Candidatus Dormiibacter</taxon>
    </lineage>
</organism>
<comment type="caution">
    <text evidence="1">The sequence shown here is derived from an EMBL/GenBank/DDBJ whole genome shotgun (WGS) entry which is preliminary data.</text>
</comment>
<gene>
    <name evidence="1" type="ORF">JF888_07925</name>
</gene>